<dbReference type="AlphaFoldDB" id="A0AAD0VW59"/>
<dbReference type="Gene3D" id="1.20.58.360">
    <property type="entry name" value="Shigella T3SS effector IpaH defines"/>
    <property type="match status" value="1"/>
</dbReference>
<gene>
    <name evidence="16" type="ORF">DVB73_24630</name>
</gene>
<dbReference type="InterPro" id="IPR029487">
    <property type="entry name" value="NEL_dom"/>
</dbReference>
<dbReference type="EMBL" id="CP031146">
    <property type="protein sequence ID" value="AXM98756.1"/>
    <property type="molecule type" value="Genomic_DNA"/>
</dbReference>
<evidence type="ECO:0000256" key="6">
    <source>
        <dbReference type="ARBA" id="ARBA00022525"/>
    </source>
</evidence>
<organism evidence="16 17">
    <name type="scientific">Pseudomonas plecoglossicida</name>
    <dbReference type="NCBI Taxonomy" id="70775"/>
    <lineage>
        <taxon>Bacteria</taxon>
        <taxon>Pseudomonadati</taxon>
        <taxon>Pseudomonadota</taxon>
        <taxon>Gammaproteobacteria</taxon>
        <taxon>Pseudomonadales</taxon>
        <taxon>Pseudomonadaceae</taxon>
        <taxon>Pseudomonas</taxon>
    </lineage>
</organism>
<keyword evidence="6 14" id="KW-0964">Secreted</keyword>
<dbReference type="InterPro" id="IPR003591">
    <property type="entry name" value="Leu-rich_rpt_typical-subtyp"/>
</dbReference>
<evidence type="ECO:0000256" key="10">
    <source>
        <dbReference type="ARBA" id="ARBA00022786"/>
    </source>
</evidence>
<protein>
    <recommendedName>
        <fullName evidence="5">RING-type E3 ubiquitin transferase</fullName>
        <ecNumber evidence="5">2.3.2.27</ecNumber>
    </recommendedName>
</protein>
<comment type="PTM">
    <text evidence="14">Ubiquitinated in the presence of host E1 ubiquitin-activating enzyme, E2 ubiquitin-conjugating enzyme and ubiquitin.</text>
</comment>
<keyword evidence="13 14" id="KW-1035">Host cytoplasm</keyword>
<dbReference type="PANTHER" id="PTHR47114:SF2">
    <property type="entry name" value="OLIGODENDROCYTE-MYELIN GLYCOPROTEIN"/>
    <property type="match status" value="1"/>
</dbReference>
<evidence type="ECO:0000256" key="3">
    <source>
        <dbReference type="ARBA" id="ARBA00004613"/>
    </source>
</evidence>
<keyword evidence="10 14" id="KW-0833">Ubl conjugation pathway</keyword>
<dbReference type="SMART" id="SM00369">
    <property type="entry name" value="LRR_TYP"/>
    <property type="match status" value="3"/>
</dbReference>
<dbReference type="SUPFAM" id="SSF52058">
    <property type="entry name" value="L domain-like"/>
    <property type="match status" value="1"/>
</dbReference>
<evidence type="ECO:0000256" key="13">
    <source>
        <dbReference type="ARBA" id="ARBA00023200"/>
    </source>
</evidence>
<evidence type="ECO:0000313" key="17">
    <source>
        <dbReference type="Proteomes" id="UP000256503"/>
    </source>
</evidence>
<comment type="similarity">
    <text evidence="4 14">Belongs to the LRR-containing bacterial E3 ligase family.</text>
</comment>
<dbReference type="GeneID" id="49616616"/>
<dbReference type="RefSeq" id="WP_043172808.1">
    <property type="nucleotide sequence ID" value="NZ_CP031146.1"/>
</dbReference>
<dbReference type="PANTHER" id="PTHR47114">
    <property type="match status" value="1"/>
</dbReference>
<evidence type="ECO:0000256" key="14">
    <source>
        <dbReference type="PROSITE-ProRule" id="PRU01398"/>
    </source>
</evidence>
<dbReference type="PROSITE" id="PS52053">
    <property type="entry name" value="NEL"/>
    <property type="match status" value="1"/>
</dbReference>
<keyword evidence="7" id="KW-0433">Leucine-rich repeat</keyword>
<keyword evidence="12" id="KW-0843">Virulence</keyword>
<evidence type="ECO:0000313" key="16">
    <source>
        <dbReference type="EMBL" id="AXM98756.1"/>
    </source>
</evidence>
<dbReference type="EC" id="2.3.2.27" evidence="5"/>
<evidence type="ECO:0000256" key="4">
    <source>
        <dbReference type="ARBA" id="ARBA00009868"/>
    </source>
</evidence>
<proteinExistence type="inferred from homology"/>
<dbReference type="GO" id="GO:0005576">
    <property type="term" value="C:extracellular region"/>
    <property type="evidence" value="ECO:0007669"/>
    <property type="project" value="UniProtKB-SubCell"/>
</dbReference>
<accession>A0AAD0VW59</accession>
<comment type="catalytic activity">
    <reaction evidence="1">
        <text>S-ubiquitinyl-[E2 ubiquitin-conjugating enzyme]-L-cysteine + [acceptor protein]-L-lysine = [E2 ubiquitin-conjugating enzyme]-L-cysteine + N(6)-ubiquitinyl-[acceptor protein]-L-lysine.</text>
        <dbReference type="EC" id="2.3.2.27"/>
    </reaction>
</comment>
<dbReference type="Gene3D" id="3.80.10.10">
    <property type="entry name" value="Ribonuclease Inhibitor"/>
    <property type="match status" value="1"/>
</dbReference>
<dbReference type="InterPro" id="IPR032675">
    <property type="entry name" value="LRR_dom_sf"/>
</dbReference>
<dbReference type="Pfam" id="PF14496">
    <property type="entry name" value="NEL"/>
    <property type="match status" value="1"/>
</dbReference>
<reference evidence="16 17" key="1">
    <citation type="submission" date="2018-07" db="EMBL/GenBank/DDBJ databases">
        <title>Complete genome sequence of a Pseudomonas plecoglossicida strain pathogenic to the marine fish, Larimichthys crocea.</title>
        <authorList>
            <person name="Tao Z."/>
        </authorList>
    </citation>
    <scope>NUCLEOTIDE SEQUENCE [LARGE SCALE GENOMIC DNA]</scope>
    <source>
        <strain evidence="16 17">XSDHY-P</strain>
    </source>
</reference>
<evidence type="ECO:0000256" key="2">
    <source>
        <dbReference type="ARBA" id="ARBA00004192"/>
    </source>
</evidence>
<dbReference type="Proteomes" id="UP000256503">
    <property type="component" value="Chromosome"/>
</dbReference>
<name>A0AAD0VW59_PSEDL</name>
<evidence type="ECO:0000256" key="9">
    <source>
        <dbReference type="ARBA" id="ARBA00022737"/>
    </source>
</evidence>
<dbReference type="GO" id="GO:0061630">
    <property type="term" value="F:ubiquitin protein ligase activity"/>
    <property type="evidence" value="ECO:0007669"/>
    <property type="project" value="UniProtKB-EC"/>
</dbReference>
<evidence type="ECO:0000256" key="1">
    <source>
        <dbReference type="ARBA" id="ARBA00000900"/>
    </source>
</evidence>
<sequence length="1041" mass="117985">MVARGFSRSAFVDELEPVDVDGGPRLWAHDLSCYEADPGQASLQGDGLYGEGERRFLRIESRYYAVHRPEPHGPWRLRHPARSDAFEPQLVGNGERCWRLRLERPLEWNDSSLMLDRLWPSHPPLQAPQVEQILQVSGVDRDELRGLLVENRPLPVNLRDTLRRFEVDARLSRVFDELRQSPEVFPDVDILDWCKQQPALQNQSDAQIGIALLEDQRLWRGQLLEHLAAPVHIDDEVMTLLKRDFPGLPDAYVQAALHDMDLTARNVAVQEQRIPLALATKARALMQLARANRALEGLYLQGAYSDGTGELVLALLRNLPKWPERLNLELRKGTESGRLLAQLDPQGLASSRTVLVYREGGFRLYDAQGLELETEVAEPASIFDALLALLSPTERTALALTQDDAAQQLRNQLAAGLPSQRKNLFNLLGWRNETPWFNPGFRLPDGRVGYSLGGRVPGREYSARTLRDRVRVLYPGFNEAQVESFFQRLLQEPGSPFDHLIEHERNYAQLDRALNRWGATTTDRTLRYQRQHFAEQLRRAWRLEGEVDASEAGNRAAMRVNLSGWRIKQLPSLPVEVDLSHVGELVLAGMGLEEVHANFLRCFDRVHTLVLTNNRLTAIPSGLSHLRQLRTLRLMANRIRMNSQNQEVLSSLTRLEVLDISHNPLRSLSLRFDEPPQLQSLRLGHCQLRSIPDGIEQCGFLQFADLSDNQIETAPAELLRMPWSFRARFNLTRNPISAAERERLYGVDRHGETPRLTEASEDLMARWLGDQPQVGRQARMAIWQRVQHEDGSSGLFELLQALTQSSDFSRERGYVSDQVWTLLEAIDQDATLRGRVFDSAGEALGCVDSTAERFSRLQIQALAYQAGQRSTAAEAGIELLNLGRRLFRLEALDRFAFQAVDQRRLAEGLVDDLEIVLGYRIHLAKVLDLPCQPRTMTFHTLADITAEREQEALQAVLAAQTPEAVAQSVARQSFWSDYLRHQHPRPFAAIGAAFDARGEALDVQAEQLTTEVYVSSWEALKAERESAEHELTLMLTREALA</sequence>
<evidence type="ECO:0000256" key="12">
    <source>
        <dbReference type="ARBA" id="ARBA00023026"/>
    </source>
</evidence>
<feature type="active site" description="Glycyl thioester intermediate" evidence="14">
    <location>
        <position position="846"/>
    </location>
</feature>
<dbReference type="GO" id="GO:0030430">
    <property type="term" value="C:host cell cytoplasm"/>
    <property type="evidence" value="ECO:0007669"/>
    <property type="project" value="UniProtKB-SubCell"/>
</dbReference>
<evidence type="ECO:0000256" key="11">
    <source>
        <dbReference type="ARBA" id="ARBA00022843"/>
    </source>
</evidence>
<dbReference type="GO" id="GO:0016567">
    <property type="term" value="P:protein ubiquitination"/>
    <property type="evidence" value="ECO:0007669"/>
    <property type="project" value="InterPro"/>
</dbReference>
<comment type="subcellular location">
    <subcellularLocation>
        <location evidence="2">Host cytoplasm</location>
    </subcellularLocation>
    <subcellularLocation>
        <location evidence="3">Secreted</location>
    </subcellularLocation>
</comment>
<dbReference type="InterPro" id="IPR051071">
    <property type="entry name" value="LRR-bact_E3_ubiq_ligases"/>
</dbReference>
<evidence type="ECO:0000256" key="5">
    <source>
        <dbReference type="ARBA" id="ARBA00012483"/>
    </source>
</evidence>
<keyword evidence="8 14" id="KW-0808">Transferase</keyword>
<evidence type="ECO:0000256" key="7">
    <source>
        <dbReference type="ARBA" id="ARBA00022614"/>
    </source>
</evidence>
<keyword evidence="9" id="KW-0677">Repeat</keyword>
<evidence type="ECO:0000256" key="8">
    <source>
        <dbReference type="ARBA" id="ARBA00022679"/>
    </source>
</evidence>
<keyword evidence="11 14" id="KW-0832">Ubl conjugation</keyword>
<feature type="domain" description="NEL" evidence="15">
    <location>
        <begin position="759"/>
        <end position="1041"/>
    </location>
</feature>
<evidence type="ECO:0000259" key="15">
    <source>
        <dbReference type="PROSITE" id="PS52053"/>
    </source>
</evidence>